<keyword evidence="1" id="KW-0732">Signal</keyword>
<proteinExistence type="predicted"/>
<dbReference type="EMBL" id="CP060713">
    <property type="protein sequence ID" value="QNN55139.1"/>
    <property type="molecule type" value="Genomic_DNA"/>
</dbReference>
<name>A0A7G9RHR4_9ACTN</name>
<gene>
    <name evidence="3" type="ORF">H9L09_18085</name>
</gene>
<dbReference type="KEGG" id="nmes:H9L09_18085"/>
<sequence length="515" mass="55828">MLRATFAGAVVLGIGGGLAGCTTPAKPGAAAASTDNIKRGGSLRVGVSGGSAKDTLDAHRGGFNPDTARAMQLYDRLMRFTPDFMLEPELAESFEPNSRADEWTVRLRKGVTFHDGAPLTADDVIFTIKRILDPKDPKVGASGISYLDVAKMQKVDDLTIKLPLTVRNVGFAEQFAQYFMGVVPVGYDPAKPVGTGPFKFKSFTPGQQSVFTRNDNYWRDNEPYVDEVVIIDFPDDTARVNALLGGQVDAIANLPQNQIAAVQGNPALAVLNAPTGAWLAFTMRVDAAPFDDVRVRQAMRLLTNRQDVITQALNGQATLGNDLYGRYDAAYASDLAQREQDIDQAKSLLKQAGRSDLQAELVTAPSFQGMVEGAGVLAQNATEAGVDLKIRKVDGGTLYGDNWLKWPLAADYWVSRSYLSQAALSSLPSSPWNETHWNDPTYIKLVQEAQGQPDDDKRTELLQAAQKIEYDQGGYIIPAFTNQTDAYVAKLAGFEKSKTGTALNNFTLRSVGFVA</sequence>
<protein>
    <submittedName>
        <fullName evidence="3">ABC transporter substrate-binding protein</fullName>
    </submittedName>
</protein>
<dbReference type="GO" id="GO:1904680">
    <property type="term" value="F:peptide transmembrane transporter activity"/>
    <property type="evidence" value="ECO:0007669"/>
    <property type="project" value="TreeGrafter"/>
</dbReference>
<evidence type="ECO:0000259" key="2">
    <source>
        <dbReference type="Pfam" id="PF00496"/>
    </source>
</evidence>
<organism evidence="3 4">
    <name type="scientific">Nocardioides mesophilus</name>
    <dbReference type="NCBI Taxonomy" id="433659"/>
    <lineage>
        <taxon>Bacteria</taxon>
        <taxon>Bacillati</taxon>
        <taxon>Actinomycetota</taxon>
        <taxon>Actinomycetes</taxon>
        <taxon>Propionibacteriales</taxon>
        <taxon>Nocardioidaceae</taxon>
        <taxon>Nocardioides</taxon>
    </lineage>
</organism>
<reference evidence="3 4" key="1">
    <citation type="submission" date="2020-08" db="EMBL/GenBank/DDBJ databases">
        <title>Genome sequence of Nocardioides mesophilus KACC 16243T.</title>
        <authorList>
            <person name="Hyun D.-W."/>
            <person name="Bae J.-W."/>
        </authorList>
    </citation>
    <scope>NUCLEOTIDE SEQUENCE [LARGE SCALE GENOMIC DNA]</scope>
    <source>
        <strain evidence="3 4">KACC 16243</strain>
    </source>
</reference>
<dbReference type="PANTHER" id="PTHR30290">
    <property type="entry name" value="PERIPLASMIC BINDING COMPONENT OF ABC TRANSPORTER"/>
    <property type="match status" value="1"/>
</dbReference>
<dbReference type="PIRSF" id="PIRSF002741">
    <property type="entry name" value="MppA"/>
    <property type="match status" value="1"/>
</dbReference>
<dbReference type="Pfam" id="PF00496">
    <property type="entry name" value="SBP_bac_5"/>
    <property type="match status" value="1"/>
</dbReference>
<evidence type="ECO:0000256" key="1">
    <source>
        <dbReference type="SAM" id="SignalP"/>
    </source>
</evidence>
<dbReference type="SUPFAM" id="SSF53850">
    <property type="entry name" value="Periplasmic binding protein-like II"/>
    <property type="match status" value="1"/>
</dbReference>
<feature type="chain" id="PRO_5039346897" evidence="1">
    <location>
        <begin position="20"/>
        <end position="515"/>
    </location>
</feature>
<dbReference type="CDD" id="cd08503">
    <property type="entry name" value="PBP2_NikA_DppA_OppA_like_17"/>
    <property type="match status" value="1"/>
</dbReference>
<dbReference type="InterPro" id="IPR030678">
    <property type="entry name" value="Peptide/Ni-bd"/>
</dbReference>
<dbReference type="InterPro" id="IPR039424">
    <property type="entry name" value="SBP_5"/>
</dbReference>
<dbReference type="AlphaFoldDB" id="A0A7G9RHR4"/>
<dbReference type="Gene3D" id="3.10.105.10">
    <property type="entry name" value="Dipeptide-binding Protein, Domain 3"/>
    <property type="match status" value="1"/>
</dbReference>
<dbReference type="GO" id="GO:0042597">
    <property type="term" value="C:periplasmic space"/>
    <property type="evidence" value="ECO:0007669"/>
    <property type="project" value="UniProtKB-ARBA"/>
</dbReference>
<dbReference type="Proteomes" id="UP000515947">
    <property type="component" value="Chromosome"/>
</dbReference>
<evidence type="ECO:0000313" key="4">
    <source>
        <dbReference type="Proteomes" id="UP000515947"/>
    </source>
</evidence>
<keyword evidence="4" id="KW-1185">Reference proteome</keyword>
<dbReference type="InterPro" id="IPR000914">
    <property type="entry name" value="SBP_5_dom"/>
</dbReference>
<feature type="domain" description="Solute-binding protein family 5" evidence="2">
    <location>
        <begin position="86"/>
        <end position="429"/>
    </location>
</feature>
<feature type="signal peptide" evidence="1">
    <location>
        <begin position="1"/>
        <end position="19"/>
    </location>
</feature>
<dbReference type="Gene3D" id="3.40.190.10">
    <property type="entry name" value="Periplasmic binding protein-like II"/>
    <property type="match status" value="1"/>
</dbReference>
<accession>A0A7G9RHR4</accession>
<dbReference type="GO" id="GO:0043190">
    <property type="term" value="C:ATP-binding cassette (ABC) transporter complex"/>
    <property type="evidence" value="ECO:0007669"/>
    <property type="project" value="InterPro"/>
</dbReference>
<dbReference type="PROSITE" id="PS51257">
    <property type="entry name" value="PROKAR_LIPOPROTEIN"/>
    <property type="match status" value="1"/>
</dbReference>
<evidence type="ECO:0000313" key="3">
    <source>
        <dbReference type="EMBL" id="QNN55139.1"/>
    </source>
</evidence>
<dbReference type="GO" id="GO:0015833">
    <property type="term" value="P:peptide transport"/>
    <property type="evidence" value="ECO:0007669"/>
    <property type="project" value="TreeGrafter"/>
</dbReference>